<evidence type="ECO:0000256" key="2">
    <source>
        <dbReference type="RuleBase" id="RU003954"/>
    </source>
</evidence>
<dbReference type="InterPro" id="IPR008948">
    <property type="entry name" value="L-Aspartase-like"/>
</dbReference>
<dbReference type="EMBL" id="VSWD01000011">
    <property type="protein sequence ID" value="KAK3088648.1"/>
    <property type="molecule type" value="Genomic_DNA"/>
</dbReference>
<name>A0AA89BP49_PINIB</name>
<dbReference type="PROSITE" id="PS00488">
    <property type="entry name" value="PAL_HISTIDASE"/>
    <property type="match status" value="1"/>
</dbReference>
<dbReference type="NCBIfam" id="TIGR01226">
    <property type="entry name" value="phe_am_lyase"/>
    <property type="match status" value="1"/>
</dbReference>
<evidence type="ECO:0000313" key="3">
    <source>
        <dbReference type="EMBL" id="KAK3088648.1"/>
    </source>
</evidence>
<gene>
    <name evidence="3" type="ORF">FSP39_021886</name>
</gene>
<dbReference type="AlphaFoldDB" id="A0AA89BP49"/>
<keyword evidence="4" id="KW-1185">Reference proteome</keyword>
<evidence type="ECO:0008006" key="5">
    <source>
        <dbReference type="Google" id="ProtNLM"/>
    </source>
</evidence>
<dbReference type="Gene3D" id="1.20.200.10">
    <property type="entry name" value="Fumarase/aspartase (Central domain)"/>
    <property type="match status" value="2"/>
</dbReference>
<comment type="similarity">
    <text evidence="1 2">Belongs to the PAL/histidase family.</text>
</comment>
<dbReference type="PANTHER" id="PTHR10362">
    <property type="entry name" value="HISTIDINE AMMONIA-LYASE"/>
    <property type="match status" value="1"/>
</dbReference>
<dbReference type="GO" id="GO:0006559">
    <property type="term" value="P:L-phenylalanine catabolic process"/>
    <property type="evidence" value="ECO:0007669"/>
    <property type="project" value="InterPro"/>
</dbReference>
<dbReference type="GO" id="GO:0016841">
    <property type="term" value="F:ammonia-lyase activity"/>
    <property type="evidence" value="ECO:0007669"/>
    <property type="project" value="InterPro"/>
</dbReference>
<evidence type="ECO:0000313" key="4">
    <source>
        <dbReference type="Proteomes" id="UP001186944"/>
    </source>
</evidence>
<dbReference type="Pfam" id="PF00221">
    <property type="entry name" value="Lyase_aromatic"/>
    <property type="match status" value="1"/>
</dbReference>
<dbReference type="InterPro" id="IPR024083">
    <property type="entry name" value="Fumarase/histidase_N"/>
</dbReference>
<dbReference type="SUPFAM" id="SSF48557">
    <property type="entry name" value="L-aspartase-like"/>
    <property type="match status" value="1"/>
</dbReference>
<dbReference type="GO" id="GO:0005737">
    <property type="term" value="C:cytoplasm"/>
    <property type="evidence" value="ECO:0007669"/>
    <property type="project" value="InterPro"/>
</dbReference>
<sequence>MSTSQLAITLNFIKGRKNITSSVELNGKSLTIPYVVVTSEKRNIRISLSANSTEDLSENVAFLEKEIQKGTVIYGVNTGFGGSANVRTWRLEDLQKSLIRHLTAGMGREFPSDKVRAAMLIRANCLAKAYSGVRPVVIKSLLDMINYDITPAVPLRGSISSSGDLMPLSYIAAALIGSENSRVVKNGKTMSSREAFEEEGLDHLVLGPKEGLAIANATSFTAGLASHVLYDANILLLLTQICTALAVEVLKGTTESFHPLINECLPHNGPKEVAENLKFLLDESKLATDTLSMHLPDEYGKLKQDRYSLRTSPQWLGPVVETLNESCRRITIELNSANDNPIVDHRRKIIVSGGNFQGETMSVAMDQTRQGLGICGKLLFSQFSEIVNASLNFGLPPNLCGSDINLDFGFKGCDIAMASYMAELDHFVNPMSNHVLSAEMHNQSVNSVGLVSSRLSAEAIEILQMMVTNSLLLTVQGVDLRYLKLLVVAEMDSFIKENPGFKHLLKEFEWYELVFSDIATTIDRMKRNDGLNGVNYTEVENLIMRFKKIYQAVCDGSVETWKMLGKGTRRVYNFIRNDLHIPFFCGQEGIHVWLQKILDSIQKRDIEDVLMDIFSELGHAT</sequence>
<dbReference type="InterPro" id="IPR001106">
    <property type="entry name" value="Aromatic_Lyase"/>
</dbReference>
<evidence type="ECO:0000256" key="1">
    <source>
        <dbReference type="ARBA" id="ARBA00007238"/>
    </source>
</evidence>
<dbReference type="CDD" id="cd00332">
    <property type="entry name" value="PAL-HAL"/>
    <property type="match status" value="1"/>
</dbReference>
<accession>A0AA89BP49</accession>
<organism evidence="3 4">
    <name type="scientific">Pinctada imbricata</name>
    <name type="common">Atlantic pearl-oyster</name>
    <name type="synonym">Pinctada martensii</name>
    <dbReference type="NCBI Taxonomy" id="66713"/>
    <lineage>
        <taxon>Eukaryota</taxon>
        <taxon>Metazoa</taxon>
        <taxon>Spiralia</taxon>
        <taxon>Lophotrochozoa</taxon>
        <taxon>Mollusca</taxon>
        <taxon>Bivalvia</taxon>
        <taxon>Autobranchia</taxon>
        <taxon>Pteriomorphia</taxon>
        <taxon>Pterioida</taxon>
        <taxon>Pterioidea</taxon>
        <taxon>Pteriidae</taxon>
        <taxon>Pinctada</taxon>
    </lineage>
</organism>
<reference evidence="3" key="1">
    <citation type="submission" date="2019-08" db="EMBL/GenBank/DDBJ databases">
        <title>The improved chromosome-level genome for the pearl oyster Pinctada fucata martensii using PacBio sequencing and Hi-C.</title>
        <authorList>
            <person name="Zheng Z."/>
        </authorList>
    </citation>
    <scope>NUCLEOTIDE SEQUENCE</scope>
    <source>
        <strain evidence="3">ZZ-2019</strain>
        <tissue evidence="3">Adductor muscle</tissue>
    </source>
</reference>
<dbReference type="Gene3D" id="1.10.275.10">
    <property type="entry name" value="Fumarase/aspartase (N-terminal domain)"/>
    <property type="match status" value="1"/>
</dbReference>
<proteinExistence type="inferred from homology"/>
<comment type="caution">
    <text evidence="3">The sequence shown here is derived from an EMBL/GenBank/DDBJ whole genome shotgun (WGS) entry which is preliminary data.</text>
</comment>
<dbReference type="InterPro" id="IPR022313">
    <property type="entry name" value="Phe/His_NH3-lyase_AS"/>
</dbReference>
<dbReference type="Proteomes" id="UP001186944">
    <property type="component" value="Unassembled WGS sequence"/>
</dbReference>
<keyword evidence="2" id="KW-0456">Lyase</keyword>
<dbReference type="InterPro" id="IPR005922">
    <property type="entry name" value="Phe_NH3-lyase"/>
</dbReference>
<protein>
    <recommendedName>
        <fullName evidence="5">Phenylalanine ammonia-lyase</fullName>
    </recommendedName>
</protein>